<dbReference type="EMBL" id="JACEFO010002208">
    <property type="protein sequence ID" value="KAF8673134.1"/>
    <property type="molecule type" value="Genomic_DNA"/>
</dbReference>
<dbReference type="InterPro" id="IPR025114">
    <property type="entry name" value="D27-like_C"/>
</dbReference>
<accession>A0A835EAA1</accession>
<reference evidence="3" key="1">
    <citation type="submission" date="2020-07" db="EMBL/GenBank/DDBJ databases">
        <title>Genome sequence and genetic diversity analysis of an under-domesticated orphan crop, white fonio (Digitaria exilis).</title>
        <authorList>
            <person name="Bennetzen J.L."/>
            <person name="Chen S."/>
            <person name="Ma X."/>
            <person name="Wang X."/>
            <person name="Yssel A.E.J."/>
            <person name="Chaluvadi S.R."/>
            <person name="Johnson M."/>
            <person name="Gangashetty P."/>
            <person name="Hamidou F."/>
            <person name="Sanogo M.D."/>
            <person name="Zwaenepoel A."/>
            <person name="Wallace J."/>
            <person name="Van De Peer Y."/>
            <person name="Van Deynze A."/>
        </authorList>
    </citation>
    <scope>NUCLEOTIDE SEQUENCE</scope>
    <source>
        <tissue evidence="3">Leaves</tissue>
    </source>
</reference>
<feature type="compositionally biased region" description="Basic residues" evidence="1">
    <location>
        <begin position="29"/>
        <end position="42"/>
    </location>
</feature>
<gene>
    <name evidence="3" type="ORF">HU200_048682</name>
</gene>
<name>A0A835EAA1_9POAL</name>
<feature type="domain" description="Beta-carotene isomerase D27-like C-terminal" evidence="2">
    <location>
        <begin position="239"/>
        <end position="308"/>
    </location>
</feature>
<comment type="caution">
    <text evidence="3">The sequence shown here is derived from an EMBL/GenBank/DDBJ whole genome shotgun (WGS) entry which is preliminary data.</text>
</comment>
<evidence type="ECO:0000259" key="2">
    <source>
        <dbReference type="Pfam" id="PF13225"/>
    </source>
</evidence>
<feature type="region of interest" description="Disordered" evidence="1">
    <location>
        <begin position="22"/>
        <end position="75"/>
    </location>
</feature>
<dbReference type="OrthoDB" id="416096at2759"/>
<dbReference type="InterPro" id="IPR038938">
    <property type="entry name" value="D27-like"/>
</dbReference>
<dbReference type="Pfam" id="PF13225">
    <property type="entry name" value="D27-like_C"/>
    <property type="match status" value="1"/>
</dbReference>
<dbReference type="GO" id="GO:0005506">
    <property type="term" value="F:iron ion binding"/>
    <property type="evidence" value="ECO:0007669"/>
    <property type="project" value="InterPro"/>
</dbReference>
<dbReference type="PANTHER" id="PTHR33591:SF1">
    <property type="entry name" value="BETA-CAROTENE ISOMERASE D27, CHLOROPLASTIC"/>
    <property type="match status" value="1"/>
</dbReference>
<dbReference type="GO" id="GO:1901601">
    <property type="term" value="P:strigolactone biosynthetic process"/>
    <property type="evidence" value="ECO:0007669"/>
    <property type="project" value="TreeGrafter"/>
</dbReference>
<dbReference type="AlphaFoldDB" id="A0A835EAA1"/>
<evidence type="ECO:0000313" key="3">
    <source>
        <dbReference type="EMBL" id="KAF8673134.1"/>
    </source>
</evidence>
<keyword evidence="4" id="KW-1185">Reference proteome</keyword>
<dbReference type="Proteomes" id="UP000636709">
    <property type="component" value="Unassembled WGS sequence"/>
</dbReference>
<protein>
    <recommendedName>
        <fullName evidence="2">Beta-carotene isomerase D27-like C-terminal domain-containing protein</fullName>
    </recommendedName>
</protein>
<dbReference type="GO" id="GO:0009536">
    <property type="term" value="C:plastid"/>
    <property type="evidence" value="ECO:0007669"/>
    <property type="project" value="TreeGrafter"/>
</dbReference>
<evidence type="ECO:0000313" key="4">
    <source>
        <dbReference type="Proteomes" id="UP000636709"/>
    </source>
</evidence>
<dbReference type="PANTHER" id="PTHR33591">
    <property type="entry name" value="BETA-CAROTENE ISOMERASE D27"/>
    <property type="match status" value="1"/>
</dbReference>
<dbReference type="GO" id="GO:0016859">
    <property type="term" value="F:cis-trans isomerase activity"/>
    <property type="evidence" value="ECO:0007669"/>
    <property type="project" value="TreeGrafter"/>
</dbReference>
<sequence>MEVSVTSSVLLAAHGVVLLPASSPSSSLRTKRSAAGHRRRSTVRAVMARPHQDVAAAPPPPARKLATAAPPPPVRETTTTYHDNWFDKLAIGYLSRNLQEASGTSHSRSMLCLQALSSTVRSETDGLDQPRWVQSPDTAAKVRLVIDAPTGMDSMDVYAGLKNGKDGYEGLIEAALAISGLLSVDQQWKTVATALERAFPSYILTMANQGDDATFKIFSGVLRGLHHHILPLAGWSMESEVDGRKEKNVVYVPKCRFLESTNCVGMCTNLCKIPCQNFIKDSLGTAVYMSPNFEDMSCEMIFGQQPPEDDPALKQPCFRTKCKPALRYLDRCNQISS</sequence>
<proteinExistence type="predicted"/>
<organism evidence="3 4">
    <name type="scientific">Digitaria exilis</name>
    <dbReference type="NCBI Taxonomy" id="1010633"/>
    <lineage>
        <taxon>Eukaryota</taxon>
        <taxon>Viridiplantae</taxon>
        <taxon>Streptophyta</taxon>
        <taxon>Embryophyta</taxon>
        <taxon>Tracheophyta</taxon>
        <taxon>Spermatophyta</taxon>
        <taxon>Magnoliopsida</taxon>
        <taxon>Liliopsida</taxon>
        <taxon>Poales</taxon>
        <taxon>Poaceae</taxon>
        <taxon>PACMAD clade</taxon>
        <taxon>Panicoideae</taxon>
        <taxon>Panicodae</taxon>
        <taxon>Paniceae</taxon>
        <taxon>Anthephorinae</taxon>
        <taxon>Digitaria</taxon>
    </lineage>
</organism>
<evidence type="ECO:0000256" key="1">
    <source>
        <dbReference type="SAM" id="MobiDB-lite"/>
    </source>
</evidence>